<dbReference type="CDD" id="cd05402">
    <property type="entry name" value="NT_PAP_TUTase"/>
    <property type="match status" value="1"/>
</dbReference>
<sequence>MLPIDYCVDVLEGLYQQARYDPDGCVRLWDYELELRMDLSPELEEIESRCCGFTCFMYYCLRTEHVYNAFYEQFGHGFVFVENEDFQRNGFDGHDCSGCRYEDPLFLLVDHNRFYSPENQKKKMASLRLEKELFKFYEVTLDLILYFDIAGTDDPSTRQDNAMTQKTIRDRNIVINKVYDMIDSVWGDYLPSFSVEFFGSTRTGLASDGSDLDLAIVIPQYVNASHETLKALKNMHNSIHNMHCLAARLREMGMMNVEAIQGARVPICKFVDPETGLQCDINAASSLGVENSQLIDEYRKLDSRVGPFLYALKYFVKKRKINDNQRGTLSSYAYCLLGIYYLMNHNHDSCIVPNLQEFRSNSDECPRHGCKIGITHFRDREEVRYHDCIEVISGSKYQVKKESRRHGGAVTQWDGFCLDNLGKIMLEFFKWASKIDNLTTHMSIRYSGMNIPDVPSKWFKKSMVIQDPFILSKNVAILAEFQRAARLLEETDMTFVDMCNSRAEPASYSQFSNTAVEMPIRVAKHRNKKNMNRFRHRMQ</sequence>
<gene>
    <name evidence="2" type="ORF">MUCCIDRAFT_167528</name>
</gene>
<protein>
    <recommendedName>
        <fullName evidence="1">Poly(A) RNA polymerase mitochondrial-like central palm domain-containing protein</fullName>
    </recommendedName>
</protein>
<dbReference type="EMBL" id="AMYB01000010">
    <property type="protein sequence ID" value="OAC98448.1"/>
    <property type="molecule type" value="Genomic_DNA"/>
</dbReference>
<keyword evidence="3" id="KW-1185">Reference proteome</keyword>
<organism evidence="2 3">
    <name type="scientific">Mucor lusitanicus CBS 277.49</name>
    <dbReference type="NCBI Taxonomy" id="747725"/>
    <lineage>
        <taxon>Eukaryota</taxon>
        <taxon>Fungi</taxon>
        <taxon>Fungi incertae sedis</taxon>
        <taxon>Mucoromycota</taxon>
        <taxon>Mucoromycotina</taxon>
        <taxon>Mucoromycetes</taxon>
        <taxon>Mucorales</taxon>
        <taxon>Mucorineae</taxon>
        <taxon>Mucoraceae</taxon>
        <taxon>Mucor</taxon>
    </lineage>
</organism>
<dbReference type="OrthoDB" id="2274644at2759"/>
<proteinExistence type="predicted"/>
<dbReference type="InterPro" id="IPR054708">
    <property type="entry name" value="MTPAP-like_central"/>
</dbReference>
<feature type="domain" description="Poly(A) RNA polymerase mitochondrial-like central palm" evidence="1">
    <location>
        <begin position="159"/>
        <end position="299"/>
    </location>
</feature>
<dbReference type="PANTHER" id="PTHR12271:SF40">
    <property type="entry name" value="POLY(A) RNA POLYMERASE GLD2"/>
    <property type="match status" value="1"/>
</dbReference>
<dbReference type="AlphaFoldDB" id="A0A168H767"/>
<dbReference type="PANTHER" id="PTHR12271">
    <property type="entry name" value="POLY A POLYMERASE CID PAP -RELATED"/>
    <property type="match status" value="1"/>
</dbReference>
<dbReference type="VEuPathDB" id="FungiDB:MUCCIDRAFT_167528"/>
<reference evidence="2 3" key="1">
    <citation type="submission" date="2015-06" db="EMBL/GenBank/DDBJ databases">
        <title>Expansion of signal transduction pathways in fungi by whole-genome duplication.</title>
        <authorList>
            <consortium name="DOE Joint Genome Institute"/>
            <person name="Corrochano L.M."/>
            <person name="Kuo A."/>
            <person name="Marcet-Houben M."/>
            <person name="Polaino S."/>
            <person name="Salamov A."/>
            <person name="Villalobos J.M."/>
            <person name="Alvarez M.I."/>
            <person name="Avalos J."/>
            <person name="Benito E.P."/>
            <person name="Benoit I."/>
            <person name="Burger G."/>
            <person name="Camino L.P."/>
            <person name="Canovas D."/>
            <person name="Cerda-Olmedo E."/>
            <person name="Cheng J.-F."/>
            <person name="Dominguez A."/>
            <person name="Elias M."/>
            <person name="Eslava A.P."/>
            <person name="Glaser F."/>
            <person name="Grimwood J."/>
            <person name="Gutierrez G."/>
            <person name="Heitman J."/>
            <person name="Henrissat B."/>
            <person name="Iturriaga E.A."/>
            <person name="Lang B.F."/>
            <person name="Lavin J.L."/>
            <person name="Lee S."/>
            <person name="Li W."/>
            <person name="Lindquist E."/>
            <person name="Lopez-Garcia S."/>
            <person name="Luque E.M."/>
            <person name="Marcos A.T."/>
            <person name="Martin J."/>
            <person name="Mccluskey K."/>
            <person name="Medina H.R."/>
            <person name="Miralles-Duran A."/>
            <person name="Miyazaki A."/>
            <person name="Munoz-Torres E."/>
            <person name="Oguiza J.A."/>
            <person name="Ohm R."/>
            <person name="Olmedo M."/>
            <person name="Orejas M."/>
            <person name="Ortiz-Castellanos L."/>
            <person name="Pisabarro A.G."/>
            <person name="Rodriguez-Romero J."/>
            <person name="Ruiz-Herrera J."/>
            <person name="Ruiz-Vazquez R."/>
            <person name="Sanz C."/>
            <person name="Schackwitz W."/>
            <person name="Schmutz J."/>
            <person name="Shahriari M."/>
            <person name="Shelest E."/>
            <person name="Silva-Franco F."/>
            <person name="Soanes D."/>
            <person name="Syed K."/>
            <person name="Tagua V.G."/>
            <person name="Talbot N.J."/>
            <person name="Thon M."/>
            <person name="De Vries R.P."/>
            <person name="Wiebenga A."/>
            <person name="Yadav J.S."/>
            <person name="Braun E.L."/>
            <person name="Baker S."/>
            <person name="Garre V."/>
            <person name="Horwitz B."/>
            <person name="Torres-Martinez S."/>
            <person name="Idnurm A."/>
            <person name="Herrera-Estrella A."/>
            <person name="Gabaldon T."/>
            <person name="Grigoriev I.V."/>
        </authorList>
    </citation>
    <scope>NUCLEOTIDE SEQUENCE [LARGE SCALE GENOMIC DNA]</scope>
    <source>
        <strain evidence="2 3">CBS 277.49</strain>
    </source>
</reference>
<evidence type="ECO:0000313" key="2">
    <source>
        <dbReference type="EMBL" id="OAC98448.1"/>
    </source>
</evidence>
<dbReference type="Pfam" id="PF22600">
    <property type="entry name" value="MTPAP-like_central"/>
    <property type="match status" value="1"/>
</dbReference>
<accession>A0A168H767</accession>
<comment type="caution">
    <text evidence="2">The sequence shown here is derived from an EMBL/GenBank/DDBJ whole genome shotgun (WGS) entry which is preliminary data.</text>
</comment>
<evidence type="ECO:0000313" key="3">
    <source>
        <dbReference type="Proteomes" id="UP000077051"/>
    </source>
</evidence>
<dbReference type="GO" id="GO:0016779">
    <property type="term" value="F:nucleotidyltransferase activity"/>
    <property type="evidence" value="ECO:0007669"/>
    <property type="project" value="UniProtKB-ARBA"/>
</dbReference>
<dbReference type="Gene3D" id="3.30.460.10">
    <property type="entry name" value="Beta Polymerase, domain 2"/>
    <property type="match status" value="1"/>
</dbReference>
<dbReference type="SUPFAM" id="SSF81631">
    <property type="entry name" value="PAP/OAS1 substrate-binding domain"/>
    <property type="match status" value="1"/>
</dbReference>
<dbReference type="Proteomes" id="UP000077051">
    <property type="component" value="Unassembled WGS sequence"/>
</dbReference>
<dbReference type="GO" id="GO:0010605">
    <property type="term" value="P:negative regulation of macromolecule metabolic process"/>
    <property type="evidence" value="ECO:0007669"/>
    <property type="project" value="UniProtKB-ARBA"/>
</dbReference>
<name>A0A168H767_MUCCL</name>
<dbReference type="InterPro" id="IPR043519">
    <property type="entry name" value="NT_sf"/>
</dbReference>
<dbReference type="SUPFAM" id="SSF81301">
    <property type="entry name" value="Nucleotidyltransferase"/>
    <property type="match status" value="1"/>
</dbReference>
<evidence type="ECO:0000259" key="1">
    <source>
        <dbReference type="Pfam" id="PF22600"/>
    </source>
</evidence>
<dbReference type="GO" id="GO:0031123">
    <property type="term" value="P:RNA 3'-end processing"/>
    <property type="evidence" value="ECO:0007669"/>
    <property type="project" value="TreeGrafter"/>
</dbReference>
<dbReference type="Gene3D" id="1.10.1410.10">
    <property type="match status" value="1"/>
</dbReference>
<dbReference type="STRING" id="747725.A0A168H767"/>